<evidence type="ECO:0000256" key="1">
    <source>
        <dbReference type="SAM" id="Phobius"/>
    </source>
</evidence>
<dbReference type="EMBL" id="BONZ01000039">
    <property type="protein sequence ID" value="GIH16101.1"/>
    <property type="molecule type" value="Genomic_DNA"/>
</dbReference>
<keyword evidence="1" id="KW-1133">Transmembrane helix</keyword>
<keyword evidence="1" id="KW-0812">Transmembrane</keyword>
<keyword evidence="1" id="KW-0472">Membrane</keyword>
<dbReference type="Proteomes" id="UP000642748">
    <property type="component" value="Unassembled WGS sequence"/>
</dbReference>
<dbReference type="AlphaFoldDB" id="A0A8J3QWP1"/>
<keyword evidence="3" id="KW-1185">Reference proteome</keyword>
<sequence>MRISPSLRLATWLHSALADRLRRLRRSPDAGLETADKILWAAGIIVIAGAVIGVFRDDIETYATSVMATLGL</sequence>
<protein>
    <submittedName>
        <fullName evidence="2">Uncharacterized protein</fullName>
    </submittedName>
</protein>
<evidence type="ECO:0000313" key="3">
    <source>
        <dbReference type="Proteomes" id="UP000642748"/>
    </source>
</evidence>
<name>A0A8J3QWP1_9ACTN</name>
<proteinExistence type="predicted"/>
<feature type="transmembrane region" description="Helical" evidence="1">
    <location>
        <begin position="38"/>
        <end position="55"/>
    </location>
</feature>
<reference evidence="2" key="1">
    <citation type="submission" date="2021-01" db="EMBL/GenBank/DDBJ databases">
        <title>Whole genome shotgun sequence of Rugosimonospora africana NBRC 104875.</title>
        <authorList>
            <person name="Komaki H."/>
            <person name="Tamura T."/>
        </authorList>
    </citation>
    <scope>NUCLEOTIDE SEQUENCE</scope>
    <source>
        <strain evidence="2">NBRC 104875</strain>
    </source>
</reference>
<evidence type="ECO:0000313" key="2">
    <source>
        <dbReference type="EMBL" id="GIH16101.1"/>
    </source>
</evidence>
<comment type="caution">
    <text evidence="2">The sequence shown here is derived from an EMBL/GenBank/DDBJ whole genome shotgun (WGS) entry which is preliminary data.</text>
</comment>
<organism evidence="2 3">
    <name type="scientific">Rugosimonospora africana</name>
    <dbReference type="NCBI Taxonomy" id="556532"/>
    <lineage>
        <taxon>Bacteria</taxon>
        <taxon>Bacillati</taxon>
        <taxon>Actinomycetota</taxon>
        <taxon>Actinomycetes</taxon>
        <taxon>Micromonosporales</taxon>
        <taxon>Micromonosporaceae</taxon>
        <taxon>Rugosimonospora</taxon>
    </lineage>
</organism>
<accession>A0A8J3QWP1</accession>
<gene>
    <name evidence="2" type="ORF">Raf01_42730</name>
</gene>